<dbReference type="OrthoDB" id="9789113at2"/>
<organism evidence="9 10">
    <name type="scientific">Peptostreptococcus russellii</name>
    <dbReference type="NCBI Taxonomy" id="215200"/>
    <lineage>
        <taxon>Bacteria</taxon>
        <taxon>Bacillati</taxon>
        <taxon>Bacillota</taxon>
        <taxon>Clostridia</taxon>
        <taxon>Peptostreptococcales</taxon>
        <taxon>Peptostreptococcaceae</taxon>
        <taxon>Peptostreptococcus</taxon>
    </lineage>
</organism>
<dbReference type="STRING" id="215200.SAMN05216454_1562"/>
<feature type="transmembrane region" description="Helical" evidence="7">
    <location>
        <begin position="58"/>
        <end position="77"/>
    </location>
</feature>
<dbReference type="Gene3D" id="1.20.144.10">
    <property type="entry name" value="Phosphatidic acid phosphatase type 2/haloperoxidase"/>
    <property type="match status" value="2"/>
</dbReference>
<keyword evidence="3 7" id="KW-0812">Transmembrane</keyword>
<reference evidence="9 10" key="1">
    <citation type="submission" date="2016-10" db="EMBL/GenBank/DDBJ databases">
        <authorList>
            <person name="de Groot N.N."/>
        </authorList>
    </citation>
    <scope>NUCLEOTIDE SEQUENCE [LARGE SCALE GENOMIC DNA]</scope>
    <source>
        <strain evidence="9 10">Calf135</strain>
    </source>
</reference>
<dbReference type="InterPro" id="IPR000326">
    <property type="entry name" value="PAP2/HPO"/>
</dbReference>
<evidence type="ECO:0000256" key="5">
    <source>
        <dbReference type="ARBA" id="ARBA00022989"/>
    </source>
</evidence>
<dbReference type="GO" id="GO:0016787">
    <property type="term" value="F:hydrolase activity"/>
    <property type="evidence" value="ECO:0007669"/>
    <property type="project" value="UniProtKB-KW"/>
</dbReference>
<gene>
    <name evidence="9" type="ORF">SAMN05216454_1562</name>
</gene>
<dbReference type="SUPFAM" id="SSF48317">
    <property type="entry name" value="Acid phosphatase/Vanadium-dependent haloperoxidase"/>
    <property type="match status" value="1"/>
</dbReference>
<dbReference type="InterPro" id="IPR036938">
    <property type="entry name" value="PAP2/HPO_sf"/>
</dbReference>
<evidence type="ECO:0000313" key="10">
    <source>
        <dbReference type="Proteomes" id="UP000199512"/>
    </source>
</evidence>
<feature type="transmembrane region" description="Helical" evidence="7">
    <location>
        <begin position="28"/>
        <end position="51"/>
    </location>
</feature>
<keyword evidence="5 7" id="KW-1133">Transmembrane helix</keyword>
<keyword evidence="4" id="KW-0378">Hydrolase</keyword>
<dbReference type="EMBL" id="FODF01000056">
    <property type="protein sequence ID" value="SEN98566.1"/>
    <property type="molecule type" value="Genomic_DNA"/>
</dbReference>
<evidence type="ECO:0000256" key="4">
    <source>
        <dbReference type="ARBA" id="ARBA00022801"/>
    </source>
</evidence>
<evidence type="ECO:0000256" key="6">
    <source>
        <dbReference type="ARBA" id="ARBA00023136"/>
    </source>
</evidence>
<keyword evidence="6 7" id="KW-0472">Membrane</keyword>
<evidence type="ECO:0000313" key="9">
    <source>
        <dbReference type="EMBL" id="SEN98566.1"/>
    </source>
</evidence>
<evidence type="ECO:0000256" key="3">
    <source>
        <dbReference type="ARBA" id="ARBA00022692"/>
    </source>
</evidence>
<feature type="transmembrane region" description="Helical" evidence="7">
    <location>
        <begin position="153"/>
        <end position="171"/>
    </location>
</feature>
<evidence type="ECO:0000256" key="2">
    <source>
        <dbReference type="ARBA" id="ARBA00022475"/>
    </source>
</evidence>
<name>A0A1H8L158_9FIRM</name>
<dbReference type="PANTHER" id="PTHR14969">
    <property type="entry name" value="SPHINGOSINE-1-PHOSPHATE PHOSPHOHYDROLASE"/>
    <property type="match status" value="1"/>
</dbReference>
<dbReference type="RefSeq" id="WP_091976286.1">
    <property type="nucleotide sequence ID" value="NZ_FODF01000056.1"/>
</dbReference>
<sequence>MLAMLERLDWSILFFIQNNLVTPINNKIMLFFTSLGDMGIVWIILAIFFIIKKNYRKLGVMLLIALMLELLVGNVILKNIFQRPRPCWIDHSFKLLVARPRDYSFPSAHAFSSFICATVIAKYNKKWGIGALILAFLISFSRLYLFVHFPSDVFVGALLGVVLGIAVYNIFNKIYNKRHLSS</sequence>
<dbReference type="AlphaFoldDB" id="A0A1H8L158"/>
<dbReference type="PANTHER" id="PTHR14969:SF62">
    <property type="entry name" value="DECAPRENYLPHOSPHORYL-5-PHOSPHORIBOSE PHOSPHATASE RV3807C-RELATED"/>
    <property type="match status" value="1"/>
</dbReference>
<evidence type="ECO:0000256" key="7">
    <source>
        <dbReference type="SAM" id="Phobius"/>
    </source>
</evidence>
<dbReference type="SMART" id="SM00014">
    <property type="entry name" value="acidPPc"/>
    <property type="match status" value="1"/>
</dbReference>
<feature type="domain" description="Phosphatidic acid phosphatase type 2/haloperoxidase" evidence="8">
    <location>
        <begin position="58"/>
        <end position="168"/>
    </location>
</feature>
<protein>
    <submittedName>
        <fullName evidence="9">Undecaprenyl-diphosphatase</fullName>
    </submittedName>
</protein>
<keyword evidence="10" id="KW-1185">Reference proteome</keyword>
<dbReference type="Proteomes" id="UP000199512">
    <property type="component" value="Unassembled WGS sequence"/>
</dbReference>
<dbReference type="Pfam" id="PF01569">
    <property type="entry name" value="PAP2"/>
    <property type="match status" value="1"/>
</dbReference>
<dbReference type="GO" id="GO:0005886">
    <property type="term" value="C:plasma membrane"/>
    <property type="evidence" value="ECO:0007669"/>
    <property type="project" value="UniProtKB-SubCell"/>
</dbReference>
<feature type="transmembrane region" description="Helical" evidence="7">
    <location>
        <begin position="127"/>
        <end position="147"/>
    </location>
</feature>
<keyword evidence="2" id="KW-1003">Cell membrane</keyword>
<evidence type="ECO:0000259" key="8">
    <source>
        <dbReference type="SMART" id="SM00014"/>
    </source>
</evidence>
<accession>A0A1H8L158</accession>
<proteinExistence type="predicted"/>
<comment type="subcellular location">
    <subcellularLocation>
        <location evidence="1">Cell membrane</location>
        <topology evidence="1">Multi-pass membrane protein</topology>
    </subcellularLocation>
</comment>
<evidence type="ECO:0000256" key="1">
    <source>
        <dbReference type="ARBA" id="ARBA00004651"/>
    </source>
</evidence>